<gene>
    <name evidence="10" type="ORF">K435DRAFT_773774</name>
</gene>
<protein>
    <recommendedName>
        <fullName evidence="7">glucan 1,3-beta-glucosidase</fullName>
        <ecNumber evidence="7">3.2.1.58</ecNumber>
    </recommendedName>
</protein>
<keyword evidence="9" id="KW-1133">Transmembrane helix</keyword>
<evidence type="ECO:0000256" key="5">
    <source>
        <dbReference type="ARBA" id="ARBA00023316"/>
    </source>
</evidence>
<keyword evidence="11" id="KW-1185">Reference proteome</keyword>
<organism evidence="10 11">
    <name type="scientific">Dendrothele bispora (strain CBS 962.96)</name>
    <dbReference type="NCBI Taxonomy" id="1314807"/>
    <lineage>
        <taxon>Eukaryota</taxon>
        <taxon>Fungi</taxon>
        <taxon>Dikarya</taxon>
        <taxon>Basidiomycota</taxon>
        <taxon>Agaricomycotina</taxon>
        <taxon>Agaricomycetes</taxon>
        <taxon>Agaricomycetidae</taxon>
        <taxon>Agaricales</taxon>
        <taxon>Agaricales incertae sedis</taxon>
        <taxon>Dendrothele</taxon>
    </lineage>
</organism>
<name>A0A4S8MRE2_DENBC</name>
<dbReference type="GO" id="GO:0004338">
    <property type="term" value="F:glucan exo-1,3-beta-glucosidase activity"/>
    <property type="evidence" value="ECO:0007669"/>
    <property type="project" value="UniProtKB-EC"/>
</dbReference>
<evidence type="ECO:0000313" key="11">
    <source>
        <dbReference type="Proteomes" id="UP000297245"/>
    </source>
</evidence>
<keyword evidence="3" id="KW-0325">Glycoprotein</keyword>
<dbReference type="GO" id="GO:0009986">
    <property type="term" value="C:cell surface"/>
    <property type="evidence" value="ECO:0007669"/>
    <property type="project" value="TreeGrafter"/>
</dbReference>
<dbReference type="GO" id="GO:0005576">
    <property type="term" value="C:extracellular region"/>
    <property type="evidence" value="ECO:0007669"/>
    <property type="project" value="TreeGrafter"/>
</dbReference>
<dbReference type="GO" id="GO:0071555">
    <property type="term" value="P:cell wall organization"/>
    <property type="evidence" value="ECO:0007669"/>
    <property type="project" value="UniProtKB-KW"/>
</dbReference>
<dbReference type="EMBL" id="ML179048">
    <property type="protein sequence ID" value="THV05647.1"/>
    <property type="molecule type" value="Genomic_DNA"/>
</dbReference>
<evidence type="ECO:0000256" key="9">
    <source>
        <dbReference type="SAM" id="Phobius"/>
    </source>
</evidence>
<feature type="region of interest" description="Disordered" evidence="8">
    <location>
        <begin position="1"/>
        <end position="25"/>
    </location>
</feature>
<feature type="region of interest" description="Disordered" evidence="8">
    <location>
        <begin position="68"/>
        <end position="98"/>
    </location>
</feature>
<dbReference type="InterPro" id="IPR050386">
    <property type="entry name" value="Glycosyl_hydrolase_5"/>
</dbReference>
<accession>A0A4S8MRE2</accession>
<dbReference type="EC" id="3.2.1.58" evidence="7"/>
<evidence type="ECO:0000256" key="3">
    <source>
        <dbReference type="ARBA" id="ARBA00023180"/>
    </source>
</evidence>
<dbReference type="PANTHER" id="PTHR31297">
    <property type="entry name" value="GLUCAN ENDO-1,6-BETA-GLUCOSIDASE B"/>
    <property type="match status" value="1"/>
</dbReference>
<dbReference type="Proteomes" id="UP000297245">
    <property type="component" value="Unassembled WGS sequence"/>
</dbReference>
<evidence type="ECO:0000256" key="8">
    <source>
        <dbReference type="SAM" id="MobiDB-lite"/>
    </source>
</evidence>
<keyword evidence="5" id="KW-0961">Cell wall biogenesis/degradation</keyword>
<keyword evidence="4" id="KW-0326">Glycosidase</keyword>
<evidence type="ECO:0000256" key="6">
    <source>
        <dbReference type="ARBA" id="ARBA00036824"/>
    </source>
</evidence>
<comment type="catalytic activity">
    <reaction evidence="6">
        <text>Successive hydrolysis of beta-D-glucose units from the non-reducing ends of (1-&gt;3)-beta-D-glucans, releasing alpha-glucose.</text>
        <dbReference type="EC" id="3.2.1.58"/>
    </reaction>
</comment>
<keyword evidence="9" id="KW-0812">Transmembrane</keyword>
<sequence>MSSSHFIVAPSPSPPSETFLSEKRQSRSKFSRRRNVIVLSVLAFIVVVLAIILPVYFTVIRPVHHSNEATSGGSSSGGSGSSGSNPQSPSGAVSGGDGSTVIAEDGSQFIYNNTFGGIWYQDPSDPYNLNAQPNSWTPPLNTSWNWGVDPIYGVNLGGWLVTEPFITPSLYQKYPGVAKDEFTLSQAMRADQAGGGVGQLEDHYKTFITEKDIAQIAGSGLNFLRIPIPFWAIETYEGEPYLEKTAWTYLLKALGWARKYGLRVCLDLHAVPGSQNGYNHSGKLAGPNFMVSNMGLANAERTLYYIRVLTEFISQPEYRELVPIFGIVNEALINSIGLDQMTSFYLRAHTMIREITGTGRGNGPFIAIHNGFIPGSSWDDFLAGSDRIMMDQHPYFAFGGQNLNPIATDASDMKPGGTWPAQACRTWGTETDRSRATFGFTIAGEFSSAPNDCGLFINGVPGGTSNPQCPEYLDYQNYNSSMKQGLRNFLAASADSFGDWFYWTWKIDPDIDGTISAPTWSYQLGLENGWIDLDPRGYKGECAELQIATGSMFDGTYQPWQLGVETSSIAQSSSVEFPWPPTTISSVDVPMALLPTYTTTGSVITMAPETFTGAPSRVTGAVDGWFDDNDREGGVTPVAGCPYPDEYTPTFQVVPTAPCTG</sequence>
<dbReference type="AlphaFoldDB" id="A0A4S8MRE2"/>
<evidence type="ECO:0000256" key="4">
    <source>
        <dbReference type="ARBA" id="ARBA00023295"/>
    </source>
</evidence>
<reference evidence="10 11" key="1">
    <citation type="journal article" date="2019" name="Nat. Ecol. Evol.">
        <title>Megaphylogeny resolves global patterns of mushroom evolution.</title>
        <authorList>
            <person name="Varga T."/>
            <person name="Krizsan K."/>
            <person name="Foldi C."/>
            <person name="Dima B."/>
            <person name="Sanchez-Garcia M."/>
            <person name="Sanchez-Ramirez S."/>
            <person name="Szollosi G.J."/>
            <person name="Szarkandi J.G."/>
            <person name="Papp V."/>
            <person name="Albert L."/>
            <person name="Andreopoulos W."/>
            <person name="Angelini C."/>
            <person name="Antonin V."/>
            <person name="Barry K.W."/>
            <person name="Bougher N.L."/>
            <person name="Buchanan P."/>
            <person name="Buyck B."/>
            <person name="Bense V."/>
            <person name="Catcheside P."/>
            <person name="Chovatia M."/>
            <person name="Cooper J."/>
            <person name="Damon W."/>
            <person name="Desjardin D."/>
            <person name="Finy P."/>
            <person name="Geml J."/>
            <person name="Haridas S."/>
            <person name="Hughes K."/>
            <person name="Justo A."/>
            <person name="Karasinski D."/>
            <person name="Kautmanova I."/>
            <person name="Kiss B."/>
            <person name="Kocsube S."/>
            <person name="Kotiranta H."/>
            <person name="LaButti K.M."/>
            <person name="Lechner B.E."/>
            <person name="Liimatainen K."/>
            <person name="Lipzen A."/>
            <person name="Lukacs Z."/>
            <person name="Mihaltcheva S."/>
            <person name="Morgado L.N."/>
            <person name="Niskanen T."/>
            <person name="Noordeloos M.E."/>
            <person name="Ohm R.A."/>
            <person name="Ortiz-Santana B."/>
            <person name="Ovrebo C."/>
            <person name="Racz N."/>
            <person name="Riley R."/>
            <person name="Savchenko A."/>
            <person name="Shiryaev A."/>
            <person name="Soop K."/>
            <person name="Spirin V."/>
            <person name="Szebenyi C."/>
            <person name="Tomsovsky M."/>
            <person name="Tulloss R.E."/>
            <person name="Uehling J."/>
            <person name="Grigoriev I.V."/>
            <person name="Vagvolgyi C."/>
            <person name="Papp T."/>
            <person name="Martin F.M."/>
            <person name="Miettinen O."/>
            <person name="Hibbett D.S."/>
            <person name="Nagy L.G."/>
        </authorList>
    </citation>
    <scope>NUCLEOTIDE SEQUENCE [LARGE SCALE GENOMIC DNA]</scope>
    <source>
        <strain evidence="10 11">CBS 962.96</strain>
    </source>
</reference>
<dbReference type="OrthoDB" id="62120at2759"/>
<evidence type="ECO:0000313" key="10">
    <source>
        <dbReference type="EMBL" id="THV05647.1"/>
    </source>
</evidence>
<feature type="compositionally biased region" description="Low complexity" evidence="8">
    <location>
        <begin position="82"/>
        <end position="91"/>
    </location>
</feature>
<keyword evidence="9" id="KW-0472">Membrane</keyword>
<dbReference type="GO" id="GO:0009251">
    <property type="term" value="P:glucan catabolic process"/>
    <property type="evidence" value="ECO:0007669"/>
    <property type="project" value="TreeGrafter"/>
</dbReference>
<dbReference type="PANTHER" id="PTHR31297:SF34">
    <property type="entry name" value="GLUCAN 1,3-BETA-GLUCOSIDASE 2"/>
    <property type="match status" value="1"/>
</dbReference>
<feature type="transmembrane region" description="Helical" evidence="9">
    <location>
        <begin position="36"/>
        <end position="57"/>
    </location>
</feature>
<dbReference type="SUPFAM" id="SSF51445">
    <property type="entry name" value="(Trans)glycosidases"/>
    <property type="match status" value="1"/>
</dbReference>
<dbReference type="Gene3D" id="3.20.20.80">
    <property type="entry name" value="Glycosidases"/>
    <property type="match status" value="1"/>
</dbReference>
<evidence type="ECO:0000256" key="2">
    <source>
        <dbReference type="ARBA" id="ARBA00022801"/>
    </source>
</evidence>
<dbReference type="InterPro" id="IPR017853">
    <property type="entry name" value="GH"/>
</dbReference>
<keyword evidence="2 10" id="KW-0378">Hydrolase</keyword>
<proteinExistence type="inferred from homology"/>
<evidence type="ECO:0000256" key="1">
    <source>
        <dbReference type="ARBA" id="ARBA00005641"/>
    </source>
</evidence>
<comment type="similarity">
    <text evidence="1">Belongs to the glycosyl hydrolase 5 (cellulase A) family.</text>
</comment>
<evidence type="ECO:0000256" key="7">
    <source>
        <dbReference type="ARBA" id="ARBA00038929"/>
    </source>
</evidence>